<dbReference type="PANTHER" id="PTHR47991">
    <property type="entry name" value="OXOGLUTARATE/IRON-DEPENDENT DIOXYGENASE"/>
    <property type="match status" value="1"/>
</dbReference>
<evidence type="ECO:0000313" key="8">
    <source>
        <dbReference type="Proteomes" id="UP001293593"/>
    </source>
</evidence>
<accession>A0AAE1MVH2</accession>
<dbReference type="Gene3D" id="2.60.120.330">
    <property type="entry name" value="B-lactam Antibiotic, Isopenicillin N Synthase, Chain"/>
    <property type="match status" value="1"/>
</dbReference>
<gene>
    <name evidence="7" type="ORF">QN277_015534</name>
</gene>
<keyword evidence="5" id="KW-0560">Oxidoreductase</keyword>
<dbReference type="InterPro" id="IPR027443">
    <property type="entry name" value="IPNS-like_sf"/>
</dbReference>
<keyword evidence="2 5" id="KW-0479">Metal-binding</keyword>
<dbReference type="InterPro" id="IPR044861">
    <property type="entry name" value="IPNS-like_FE2OG_OXY"/>
</dbReference>
<name>A0AAE1MVH2_9FABA</name>
<evidence type="ECO:0000313" key="7">
    <source>
        <dbReference type="EMBL" id="KAK4277553.1"/>
    </source>
</evidence>
<sequence length="360" mass="40130">MAPADTATPKLHASDIGSIKAFADSNGDSPIPSSYYSIVEARDDVADHLASSFPVIDFSLLTSPDPLLHADTVSQLGKACAEWGFFMLTNHGISEKLMKEVMDKSHEFHNLPVEEKKEFADKGPLASIRHGTSFYPESELFHYWRDYLKVMTLPEFNFPHKPPGFKEVAYDYSSKTRAVARTLLQGISESLGLEANAIIKSTGFDSGLQIFVVNLYPPCPQPELALGMPPHTDHGLLTLLYQNGIGGLQVNHNGRWVNVNPLPNSLIVNTADQLEAVSNGRYKSIWHRAVLNNKDTRLSIVVANGPDLEEEIAPAPELVERGEGIRYKKMKYREYFSKVQQVTRLVDTSRLDKVRINPQN</sequence>
<keyword evidence="4 5" id="KW-0408">Iron</keyword>
<evidence type="ECO:0000256" key="4">
    <source>
        <dbReference type="ARBA" id="ARBA00023004"/>
    </source>
</evidence>
<dbReference type="SUPFAM" id="SSF51197">
    <property type="entry name" value="Clavaminate synthase-like"/>
    <property type="match status" value="1"/>
</dbReference>
<dbReference type="Proteomes" id="UP001293593">
    <property type="component" value="Unassembled WGS sequence"/>
</dbReference>
<evidence type="ECO:0000256" key="5">
    <source>
        <dbReference type="RuleBase" id="RU003682"/>
    </source>
</evidence>
<dbReference type="InterPro" id="IPR050295">
    <property type="entry name" value="Plant_2OG-oxidoreductases"/>
</dbReference>
<evidence type="ECO:0000259" key="6">
    <source>
        <dbReference type="PROSITE" id="PS51471"/>
    </source>
</evidence>
<dbReference type="AlphaFoldDB" id="A0AAE1MVH2"/>
<proteinExistence type="inferred from homology"/>
<dbReference type="InterPro" id="IPR026992">
    <property type="entry name" value="DIOX_N"/>
</dbReference>
<dbReference type="GO" id="GO:0031418">
    <property type="term" value="F:L-ascorbic acid binding"/>
    <property type="evidence" value="ECO:0007669"/>
    <property type="project" value="UniProtKB-KW"/>
</dbReference>
<comment type="caution">
    <text evidence="7">The sequence shown here is derived from an EMBL/GenBank/DDBJ whole genome shotgun (WGS) entry which is preliminary data.</text>
</comment>
<protein>
    <recommendedName>
        <fullName evidence="6">Fe2OG dioxygenase domain-containing protein</fullName>
    </recommendedName>
</protein>
<dbReference type="Pfam" id="PF14226">
    <property type="entry name" value="DIOX_N"/>
    <property type="match status" value="1"/>
</dbReference>
<feature type="domain" description="Fe2OG dioxygenase" evidence="6">
    <location>
        <begin position="203"/>
        <end position="306"/>
    </location>
</feature>
<reference evidence="7" key="1">
    <citation type="submission" date="2023-10" db="EMBL/GenBank/DDBJ databases">
        <title>Chromosome-level genome of the transformable northern wattle, Acacia crassicarpa.</title>
        <authorList>
            <person name="Massaro I."/>
            <person name="Sinha N.R."/>
            <person name="Poethig S."/>
            <person name="Leichty A.R."/>
        </authorList>
    </citation>
    <scope>NUCLEOTIDE SEQUENCE</scope>
    <source>
        <strain evidence="7">Acra3RX</strain>
        <tissue evidence="7">Leaf</tissue>
    </source>
</reference>
<dbReference type="PROSITE" id="PS51471">
    <property type="entry name" value="FE2OG_OXY"/>
    <property type="match status" value="1"/>
</dbReference>
<evidence type="ECO:0000256" key="3">
    <source>
        <dbReference type="ARBA" id="ARBA00022896"/>
    </source>
</evidence>
<dbReference type="EMBL" id="JAWXYG010000003">
    <property type="protein sequence ID" value="KAK4277553.1"/>
    <property type="molecule type" value="Genomic_DNA"/>
</dbReference>
<evidence type="ECO:0000256" key="2">
    <source>
        <dbReference type="ARBA" id="ARBA00022723"/>
    </source>
</evidence>
<dbReference type="GO" id="GO:0016491">
    <property type="term" value="F:oxidoreductase activity"/>
    <property type="evidence" value="ECO:0007669"/>
    <property type="project" value="UniProtKB-KW"/>
</dbReference>
<evidence type="ECO:0000256" key="1">
    <source>
        <dbReference type="ARBA" id="ARBA00008056"/>
    </source>
</evidence>
<organism evidence="7 8">
    <name type="scientific">Acacia crassicarpa</name>
    <name type="common">northern wattle</name>
    <dbReference type="NCBI Taxonomy" id="499986"/>
    <lineage>
        <taxon>Eukaryota</taxon>
        <taxon>Viridiplantae</taxon>
        <taxon>Streptophyta</taxon>
        <taxon>Embryophyta</taxon>
        <taxon>Tracheophyta</taxon>
        <taxon>Spermatophyta</taxon>
        <taxon>Magnoliopsida</taxon>
        <taxon>eudicotyledons</taxon>
        <taxon>Gunneridae</taxon>
        <taxon>Pentapetalae</taxon>
        <taxon>rosids</taxon>
        <taxon>fabids</taxon>
        <taxon>Fabales</taxon>
        <taxon>Fabaceae</taxon>
        <taxon>Caesalpinioideae</taxon>
        <taxon>mimosoid clade</taxon>
        <taxon>Acacieae</taxon>
        <taxon>Acacia</taxon>
    </lineage>
</organism>
<keyword evidence="3" id="KW-0847">Vitamin C</keyword>
<dbReference type="GO" id="GO:0046872">
    <property type="term" value="F:metal ion binding"/>
    <property type="evidence" value="ECO:0007669"/>
    <property type="project" value="UniProtKB-KW"/>
</dbReference>
<comment type="similarity">
    <text evidence="1 5">Belongs to the iron/ascorbate-dependent oxidoreductase family.</text>
</comment>
<dbReference type="InterPro" id="IPR005123">
    <property type="entry name" value="Oxoglu/Fe-dep_dioxygenase_dom"/>
</dbReference>
<dbReference type="Pfam" id="PF03171">
    <property type="entry name" value="2OG-FeII_Oxy"/>
    <property type="match status" value="1"/>
</dbReference>
<keyword evidence="8" id="KW-1185">Reference proteome</keyword>